<dbReference type="OrthoDB" id="9814553at2"/>
<dbReference type="Pfam" id="PF13560">
    <property type="entry name" value="HTH_31"/>
    <property type="match status" value="1"/>
</dbReference>
<dbReference type="InterPro" id="IPR001387">
    <property type="entry name" value="Cro/C1-type_HTH"/>
</dbReference>
<evidence type="ECO:0000313" key="2">
    <source>
        <dbReference type="EMBL" id="TPG17158.1"/>
    </source>
</evidence>
<dbReference type="SMART" id="SM00530">
    <property type="entry name" value="HTH_XRE"/>
    <property type="match status" value="1"/>
</dbReference>
<reference evidence="2 3" key="1">
    <citation type="journal article" date="2019" name="Environ. Microbiol.">
        <title>Species interactions and distinct microbial communities in high Arctic permafrost affected cryosols are associated with the CH4 and CO2 gas fluxes.</title>
        <authorList>
            <person name="Altshuler I."/>
            <person name="Hamel J."/>
            <person name="Turney S."/>
            <person name="Magnuson E."/>
            <person name="Levesque R."/>
            <person name="Greer C."/>
            <person name="Whyte L.G."/>
        </authorList>
    </citation>
    <scope>NUCLEOTIDE SEQUENCE [LARGE SCALE GENOMIC DNA]</scope>
    <source>
        <strain evidence="2 3">S9.3A</strain>
    </source>
</reference>
<dbReference type="SUPFAM" id="SSF47413">
    <property type="entry name" value="lambda repressor-like DNA-binding domains"/>
    <property type="match status" value="1"/>
</dbReference>
<keyword evidence="3" id="KW-1185">Reference proteome</keyword>
<dbReference type="GO" id="GO:0003677">
    <property type="term" value="F:DNA binding"/>
    <property type="evidence" value="ECO:0007669"/>
    <property type="project" value="InterPro"/>
</dbReference>
<dbReference type="AlphaFoldDB" id="A0A502CW67"/>
<dbReference type="InterPro" id="IPR010982">
    <property type="entry name" value="Lambda_DNA-bd_dom_sf"/>
</dbReference>
<proteinExistence type="predicted"/>
<dbReference type="Gene3D" id="1.10.260.40">
    <property type="entry name" value="lambda repressor-like DNA-binding domains"/>
    <property type="match status" value="1"/>
</dbReference>
<evidence type="ECO:0000313" key="3">
    <source>
        <dbReference type="Proteomes" id="UP000317722"/>
    </source>
</evidence>
<gene>
    <name evidence="2" type="ORF">EAH86_10365</name>
</gene>
<organism evidence="2 3">
    <name type="scientific">Pedococcus bigeumensis</name>
    <dbReference type="NCBI Taxonomy" id="433644"/>
    <lineage>
        <taxon>Bacteria</taxon>
        <taxon>Bacillati</taxon>
        <taxon>Actinomycetota</taxon>
        <taxon>Actinomycetes</taxon>
        <taxon>Micrococcales</taxon>
        <taxon>Intrasporangiaceae</taxon>
        <taxon>Pedococcus</taxon>
    </lineage>
</organism>
<dbReference type="Proteomes" id="UP000317722">
    <property type="component" value="Unassembled WGS sequence"/>
</dbReference>
<dbReference type="PROSITE" id="PS50943">
    <property type="entry name" value="HTH_CROC1"/>
    <property type="match status" value="1"/>
</dbReference>
<comment type="caution">
    <text evidence="2">The sequence shown here is derived from an EMBL/GenBank/DDBJ whole genome shotgun (WGS) entry which is preliminary data.</text>
</comment>
<sequence length="82" mass="8971">MTLMPTNPELEQARQDALVALGHRVRELRMARSMTQQQLADATGLHRVSINRLEHGQLDVGVSNVKALAAALGAQPQDLFTI</sequence>
<protein>
    <submittedName>
        <fullName evidence="2">XRE family transcriptional regulator</fullName>
    </submittedName>
</protein>
<dbReference type="CDD" id="cd00093">
    <property type="entry name" value="HTH_XRE"/>
    <property type="match status" value="1"/>
</dbReference>
<accession>A0A502CW67</accession>
<name>A0A502CW67_9MICO</name>
<evidence type="ECO:0000259" key="1">
    <source>
        <dbReference type="PROSITE" id="PS50943"/>
    </source>
</evidence>
<feature type="domain" description="HTH cro/C1-type" evidence="1">
    <location>
        <begin position="25"/>
        <end position="79"/>
    </location>
</feature>
<dbReference type="EMBL" id="RCZM01000003">
    <property type="protein sequence ID" value="TPG17158.1"/>
    <property type="molecule type" value="Genomic_DNA"/>
</dbReference>